<gene>
    <name evidence="2" type="ORF">MetMK1DRAFT_00010710</name>
</gene>
<keyword evidence="3" id="KW-1185">Reference proteome</keyword>
<dbReference type="Proteomes" id="UP000003980">
    <property type="component" value="Unassembled WGS sequence"/>
</dbReference>
<dbReference type="AlphaFoldDB" id="H2C2U7"/>
<dbReference type="eggNOG" id="arCOG05975">
    <property type="taxonomic scope" value="Archaea"/>
</dbReference>
<protein>
    <submittedName>
        <fullName evidence="2">Uncharacterized protein</fullName>
    </submittedName>
</protein>
<name>H2C2U7_9CREN</name>
<dbReference type="HOGENOM" id="CLU_153618_0_0_2"/>
<dbReference type="EMBL" id="JH597761">
    <property type="protein sequence ID" value="EHP70568.1"/>
    <property type="molecule type" value="Genomic_DNA"/>
</dbReference>
<proteinExistence type="predicted"/>
<sequence length="104" mass="11457">MGSVPLGLTISTYVVILVLLVLTYLVERGNRIAEGIGALMGVLAIVSSSLSQAHLSALLQFGSDLRLSLLDVLMVLGFYVFPATYLVLYAREVKRKKWTWKSLK</sequence>
<dbReference type="STRING" id="671065.MetMK1DRAFT_00010710"/>
<evidence type="ECO:0000256" key="1">
    <source>
        <dbReference type="SAM" id="Phobius"/>
    </source>
</evidence>
<feature type="transmembrane region" description="Helical" evidence="1">
    <location>
        <begin position="6"/>
        <end position="26"/>
    </location>
</feature>
<feature type="transmembrane region" description="Helical" evidence="1">
    <location>
        <begin position="38"/>
        <end position="61"/>
    </location>
</feature>
<keyword evidence="1" id="KW-0472">Membrane</keyword>
<evidence type="ECO:0000313" key="3">
    <source>
        <dbReference type="Proteomes" id="UP000003980"/>
    </source>
</evidence>
<reference evidence="2 3" key="1">
    <citation type="submission" date="2012-01" db="EMBL/GenBank/DDBJ databases">
        <title>Improved High-Quality Draft sequence of Metallosphaera yellowstonensis MK1.</title>
        <authorList>
            <consortium name="US DOE Joint Genome Institute"/>
            <person name="Lucas S."/>
            <person name="Han J."/>
            <person name="Cheng J.-F."/>
            <person name="Goodwin L."/>
            <person name="Pitluck S."/>
            <person name="Peters L."/>
            <person name="Teshima H."/>
            <person name="Detter J.C."/>
            <person name="Han C."/>
            <person name="Tapia R."/>
            <person name="Land M."/>
            <person name="Hauser L."/>
            <person name="Kyrpides N."/>
            <person name="Kozubal M."/>
            <person name="Macur R.E."/>
            <person name="Jay Z."/>
            <person name="Inskeep W."/>
            <person name="Woyke T."/>
        </authorList>
    </citation>
    <scope>NUCLEOTIDE SEQUENCE [LARGE SCALE GENOMIC DNA]</scope>
    <source>
        <strain evidence="2 3">MK1</strain>
    </source>
</reference>
<accession>H2C2U7</accession>
<keyword evidence="1" id="KW-0812">Transmembrane</keyword>
<keyword evidence="1" id="KW-1133">Transmembrane helix</keyword>
<organism evidence="2 3">
    <name type="scientific">Metallosphaera yellowstonensis MK1</name>
    <dbReference type="NCBI Taxonomy" id="671065"/>
    <lineage>
        <taxon>Archaea</taxon>
        <taxon>Thermoproteota</taxon>
        <taxon>Thermoprotei</taxon>
        <taxon>Sulfolobales</taxon>
        <taxon>Sulfolobaceae</taxon>
        <taxon>Metallosphaera</taxon>
    </lineage>
</organism>
<feature type="transmembrane region" description="Helical" evidence="1">
    <location>
        <begin position="67"/>
        <end position="88"/>
    </location>
</feature>
<evidence type="ECO:0000313" key="2">
    <source>
        <dbReference type="EMBL" id="EHP70568.1"/>
    </source>
</evidence>